<dbReference type="GO" id="GO:0015095">
    <property type="term" value="F:magnesium ion transmembrane transporter activity"/>
    <property type="evidence" value="ECO:0007669"/>
    <property type="project" value="TreeGrafter"/>
</dbReference>
<evidence type="ECO:0000256" key="5">
    <source>
        <dbReference type="ARBA" id="ARBA00022692"/>
    </source>
</evidence>
<dbReference type="Gene3D" id="1.20.58.340">
    <property type="entry name" value="Magnesium transport protein CorA, transmembrane region"/>
    <property type="match status" value="2"/>
</dbReference>
<dbReference type="PANTHER" id="PTHR46494:SF1">
    <property type="entry name" value="CORA FAMILY METAL ION TRANSPORTER (EUROFUNG)"/>
    <property type="match status" value="1"/>
</dbReference>
<dbReference type="GO" id="GO:0050897">
    <property type="term" value="F:cobalt ion binding"/>
    <property type="evidence" value="ECO:0007669"/>
    <property type="project" value="TreeGrafter"/>
</dbReference>
<evidence type="ECO:0008006" key="11">
    <source>
        <dbReference type="Google" id="ProtNLM"/>
    </source>
</evidence>
<dbReference type="GO" id="GO:0015087">
    <property type="term" value="F:cobalt ion transmembrane transporter activity"/>
    <property type="evidence" value="ECO:0007669"/>
    <property type="project" value="TreeGrafter"/>
</dbReference>
<organism evidence="9 10">
    <name type="scientific">Candidatus Kaiserbacteria bacterium CG10_big_fil_rev_8_21_14_0_10_43_70</name>
    <dbReference type="NCBI Taxonomy" id="1974605"/>
    <lineage>
        <taxon>Bacteria</taxon>
        <taxon>Candidatus Kaiseribacteriota</taxon>
    </lineage>
</organism>
<comment type="similarity">
    <text evidence="2">Belongs to the CorA metal ion transporter (MIT) (TC 1.A.35) family.</text>
</comment>
<reference evidence="10" key="1">
    <citation type="submission" date="2017-09" db="EMBL/GenBank/DDBJ databases">
        <title>Depth-based differentiation of microbial function through sediment-hosted aquifers and enrichment of novel symbionts in the deep terrestrial subsurface.</title>
        <authorList>
            <person name="Probst A.J."/>
            <person name="Ladd B."/>
            <person name="Jarett J.K."/>
            <person name="Geller-Mcgrath D.E."/>
            <person name="Sieber C.M.K."/>
            <person name="Emerson J.B."/>
            <person name="Anantharaman K."/>
            <person name="Thomas B.C."/>
            <person name="Malmstrom R."/>
            <person name="Stieglmeier M."/>
            <person name="Klingl A."/>
            <person name="Woyke T."/>
            <person name="Ryan C.M."/>
            <person name="Banfield J.F."/>
        </authorList>
    </citation>
    <scope>NUCLEOTIDE SEQUENCE [LARGE SCALE GENOMIC DNA]</scope>
</reference>
<dbReference type="GO" id="GO:0005886">
    <property type="term" value="C:plasma membrane"/>
    <property type="evidence" value="ECO:0007669"/>
    <property type="project" value="UniProtKB-SubCell"/>
</dbReference>
<keyword evidence="5 8" id="KW-0812">Transmembrane</keyword>
<evidence type="ECO:0000256" key="7">
    <source>
        <dbReference type="ARBA" id="ARBA00023136"/>
    </source>
</evidence>
<dbReference type="InterPro" id="IPR045863">
    <property type="entry name" value="CorA_TM1_TM2"/>
</dbReference>
<comment type="subcellular location">
    <subcellularLocation>
        <location evidence="1">Cell membrane</location>
        <topology evidence="1">Multi-pass membrane protein</topology>
    </subcellularLocation>
</comment>
<dbReference type="Proteomes" id="UP000230706">
    <property type="component" value="Unassembled WGS sequence"/>
</dbReference>
<dbReference type="InterPro" id="IPR002523">
    <property type="entry name" value="MgTranspt_CorA/ZnTranspt_ZntB"/>
</dbReference>
<accession>A0A2H0UIY4</accession>
<keyword evidence="4" id="KW-1003">Cell membrane</keyword>
<feature type="transmembrane region" description="Helical" evidence="8">
    <location>
        <begin position="246"/>
        <end position="267"/>
    </location>
</feature>
<protein>
    <recommendedName>
        <fullName evidence="11">Magnesium transport protein CorA</fullName>
    </recommendedName>
</protein>
<dbReference type="AlphaFoldDB" id="A0A2H0UIY4"/>
<comment type="caution">
    <text evidence="9">The sequence shown here is derived from an EMBL/GenBank/DDBJ whole genome shotgun (WGS) entry which is preliminary data.</text>
</comment>
<feature type="transmembrane region" description="Helical" evidence="8">
    <location>
        <begin position="279"/>
        <end position="297"/>
    </location>
</feature>
<dbReference type="PANTHER" id="PTHR46494">
    <property type="entry name" value="CORA FAMILY METAL ION TRANSPORTER (EUROFUNG)"/>
    <property type="match status" value="1"/>
</dbReference>
<evidence type="ECO:0000256" key="1">
    <source>
        <dbReference type="ARBA" id="ARBA00004651"/>
    </source>
</evidence>
<evidence type="ECO:0000256" key="3">
    <source>
        <dbReference type="ARBA" id="ARBA00022448"/>
    </source>
</evidence>
<keyword evidence="6 8" id="KW-1133">Transmembrane helix</keyword>
<evidence type="ECO:0000256" key="8">
    <source>
        <dbReference type="SAM" id="Phobius"/>
    </source>
</evidence>
<dbReference type="SUPFAM" id="SSF144083">
    <property type="entry name" value="Magnesium transport protein CorA, transmembrane region"/>
    <property type="match status" value="1"/>
</dbReference>
<proteinExistence type="inferred from homology"/>
<dbReference type="InterPro" id="IPR045861">
    <property type="entry name" value="CorA_cytoplasmic_dom"/>
</dbReference>
<dbReference type="CDD" id="cd12822">
    <property type="entry name" value="TmCorA-like"/>
    <property type="match status" value="1"/>
</dbReference>
<dbReference type="Pfam" id="PF01544">
    <property type="entry name" value="CorA"/>
    <property type="match status" value="1"/>
</dbReference>
<dbReference type="SUPFAM" id="SSF143865">
    <property type="entry name" value="CorA soluble domain-like"/>
    <property type="match status" value="1"/>
</dbReference>
<keyword evidence="7 8" id="KW-0472">Membrane</keyword>
<dbReference type="Gene3D" id="3.30.460.20">
    <property type="entry name" value="CorA soluble domain-like"/>
    <property type="match status" value="1"/>
</dbReference>
<dbReference type="EMBL" id="PFBF01000032">
    <property type="protein sequence ID" value="PIR86340.1"/>
    <property type="molecule type" value="Genomic_DNA"/>
</dbReference>
<evidence type="ECO:0000256" key="4">
    <source>
        <dbReference type="ARBA" id="ARBA00022475"/>
    </source>
</evidence>
<gene>
    <name evidence="9" type="ORF">COU13_01475</name>
</gene>
<evidence type="ECO:0000256" key="2">
    <source>
        <dbReference type="ARBA" id="ARBA00009765"/>
    </source>
</evidence>
<evidence type="ECO:0000313" key="10">
    <source>
        <dbReference type="Proteomes" id="UP000230706"/>
    </source>
</evidence>
<dbReference type="GO" id="GO:0000287">
    <property type="term" value="F:magnesium ion binding"/>
    <property type="evidence" value="ECO:0007669"/>
    <property type="project" value="TreeGrafter"/>
</dbReference>
<name>A0A2H0UIY4_9BACT</name>
<evidence type="ECO:0000256" key="6">
    <source>
        <dbReference type="ARBA" id="ARBA00022989"/>
    </source>
</evidence>
<sequence>MLQRYTHNDLTWIDLESPTHEEVRKIMEEFGIDSLVAEELLLPTFKPRVELREQFIYIILHFPALRHTHKSIEQEIDFVIGRNFIITTRYDTIDPIHKFSKVFEVNSVLDKSNIGDHAGFVFYYMLKKMYKSVEHEIGYIQGALEDIESKIFAGKEKDMVEALSRSGRDLLNLRQAIEPHRDILKTIQTDSLPFFGENFEPYLRSLTNEYYRVHNHIMRNTEAMRELRETNNSLLSTKQNEVIKTLTLMAFVTFPLSLIAGIFGMNTDYLPIVGHPNDFWIIIGTMATGMLFMFIFFKRKGWL</sequence>
<keyword evidence="3" id="KW-0813">Transport</keyword>
<evidence type="ECO:0000313" key="9">
    <source>
        <dbReference type="EMBL" id="PIR86340.1"/>
    </source>
</evidence>